<evidence type="ECO:0000313" key="2">
    <source>
        <dbReference type="Proteomes" id="UP000828390"/>
    </source>
</evidence>
<dbReference type="Proteomes" id="UP000828390">
    <property type="component" value="Unassembled WGS sequence"/>
</dbReference>
<dbReference type="EMBL" id="JAIWYP010000001">
    <property type="protein sequence ID" value="KAH3888287.1"/>
    <property type="molecule type" value="Genomic_DNA"/>
</dbReference>
<reference evidence="1" key="2">
    <citation type="submission" date="2020-11" db="EMBL/GenBank/DDBJ databases">
        <authorList>
            <person name="McCartney M.A."/>
            <person name="Auch B."/>
            <person name="Kono T."/>
            <person name="Mallez S."/>
            <person name="Becker A."/>
            <person name="Gohl D.M."/>
            <person name="Silverstein K.A.T."/>
            <person name="Koren S."/>
            <person name="Bechman K.B."/>
            <person name="Herman A."/>
            <person name="Abrahante J.E."/>
            <person name="Garbe J."/>
        </authorList>
    </citation>
    <scope>NUCLEOTIDE SEQUENCE</scope>
    <source>
        <strain evidence="1">Duluth1</strain>
        <tissue evidence="1">Whole animal</tissue>
    </source>
</reference>
<reference evidence="1" key="1">
    <citation type="journal article" date="2019" name="bioRxiv">
        <title>The Genome of the Zebra Mussel, Dreissena polymorpha: A Resource for Invasive Species Research.</title>
        <authorList>
            <person name="McCartney M.A."/>
            <person name="Auch B."/>
            <person name="Kono T."/>
            <person name="Mallez S."/>
            <person name="Zhang Y."/>
            <person name="Obille A."/>
            <person name="Becker A."/>
            <person name="Abrahante J.E."/>
            <person name="Garbe J."/>
            <person name="Badalamenti J.P."/>
            <person name="Herman A."/>
            <person name="Mangelson H."/>
            <person name="Liachko I."/>
            <person name="Sullivan S."/>
            <person name="Sone E.D."/>
            <person name="Koren S."/>
            <person name="Silverstein K.A.T."/>
            <person name="Beckman K.B."/>
            <person name="Gohl D.M."/>
        </authorList>
    </citation>
    <scope>NUCLEOTIDE SEQUENCE</scope>
    <source>
        <strain evidence="1">Duluth1</strain>
        <tissue evidence="1">Whole animal</tissue>
    </source>
</reference>
<keyword evidence="2" id="KW-1185">Reference proteome</keyword>
<comment type="caution">
    <text evidence="1">The sequence shown here is derived from an EMBL/GenBank/DDBJ whole genome shotgun (WGS) entry which is preliminary data.</text>
</comment>
<sequence length="52" mass="5773">MNGTNIVDVDLMLAGRIHGQHVVSIESDNVRAVTRCDHEKRTGRQKTGQLKS</sequence>
<dbReference type="AlphaFoldDB" id="A0A9D4S394"/>
<name>A0A9D4S394_DREPO</name>
<gene>
    <name evidence="1" type="ORF">DPMN_012319</name>
</gene>
<evidence type="ECO:0000313" key="1">
    <source>
        <dbReference type="EMBL" id="KAH3888287.1"/>
    </source>
</evidence>
<protein>
    <submittedName>
        <fullName evidence="1">Uncharacterized protein</fullName>
    </submittedName>
</protein>
<proteinExistence type="predicted"/>
<organism evidence="1 2">
    <name type="scientific">Dreissena polymorpha</name>
    <name type="common">Zebra mussel</name>
    <name type="synonym">Mytilus polymorpha</name>
    <dbReference type="NCBI Taxonomy" id="45954"/>
    <lineage>
        <taxon>Eukaryota</taxon>
        <taxon>Metazoa</taxon>
        <taxon>Spiralia</taxon>
        <taxon>Lophotrochozoa</taxon>
        <taxon>Mollusca</taxon>
        <taxon>Bivalvia</taxon>
        <taxon>Autobranchia</taxon>
        <taxon>Heteroconchia</taxon>
        <taxon>Euheterodonta</taxon>
        <taxon>Imparidentia</taxon>
        <taxon>Neoheterodontei</taxon>
        <taxon>Myida</taxon>
        <taxon>Dreissenoidea</taxon>
        <taxon>Dreissenidae</taxon>
        <taxon>Dreissena</taxon>
    </lineage>
</organism>
<accession>A0A9D4S394</accession>